<keyword evidence="1" id="KW-0472">Membrane</keyword>
<dbReference type="AlphaFoldDB" id="C9ZQT0"/>
<name>C9ZQT0_TRYB9</name>
<evidence type="ECO:0000313" key="3">
    <source>
        <dbReference type="Proteomes" id="UP000002316"/>
    </source>
</evidence>
<protein>
    <submittedName>
        <fullName evidence="2">Uncharacterized protein</fullName>
    </submittedName>
</protein>
<dbReference type="RefSeq" id="XP_011774045.1">
    <property type="nucleotide sequence ID" value="XM_011775743.1"/>
</dbReference>
<dbReference type="VEuPathDB" id="TriTrypDB:Tbg972.6.2380"/>
<organism evidence="2 3">
    <name type="scientific">Trypanosoma brucei gambiense (strain MHOM/CI/86/DAL972)</name>
    <dbReference type="NCBI Taxonomy" id="679716"/>
    <lineage>
        <taxon>Eukaryota</taxon>
        <taxon>Discoba</taxon>
        <taxon>Euglenozoa</taxon>
        <taxon>Kinetoplastea</taxon>
        <taxon>Metakinetoplastina</taxon>
        <taxon>Trypanosomatida</taxon>
        <taxon>Trypanosomatidae</taxon>
        <taxon>Trypanosoma</taxon>
    </lineage>
</organism>
<sequence length="177" mass="19536">MRRDCVRCSSSVDRFMDVIDICMQRVNIGYLLKGYFPFYSLGVAFAACIISLSLLILPAQPLYPGAVPLVLHAFSILILTGGLFNAAGGKIKQRKHQGELITESVKDVLSELLRCATSSSAVYVLLALEVFVQMSTIFSEAGCICCLCWVWFGWLLCGKREVLLTCWREGGHLTSDS</sequence>
<feature type="transmembrane region" description="Helical" evidence="1">
    <location>
        <begin position="137"/>
        <end position="157"/>
    </location>
</feature>
<dbReference type="GeneID" id="23861881"/>
<gene>
    <name evidence="2" type="ORF">TbgDal_VI2380</name>
</gene>
<dbReference type="EMBL" id="FN554969">
    <property type="protein sequence ID" value="CBH11760.1"/>
    <property type="molecule type" value="Genomic_DNA"/>
</dbReference>
<keyword evidence="1" id="KW-1133">Transmembrane helix</keyword>
<proteinExistence type="predicted"/>
<reference evidence="3" key="1">
    <citation type="journal article" date="2010" name="PLoS Negl. Trop. Dis.">
        <title>The genome sequence of Trypanosoma brucei gambiense, causative agent of chronic human african trypanosomiasis.</title>
        <authorList>
            <person name="Jackson A.P."/>
            <person name="Sanders M."/>
            <person name="Berry A."/>
            <person name="McQuillan J."/>
            <person name="Aslett M.A."/>
            <person name="Quail M.A."/>
            <person name="Chukualim B."/>
            <person name="Capewell P."/>
            <person name="MacLeod A."/>
            <person name="Melville S.E."/>
            <person name="Gibson W."/>
            <person name="Barry J.D."/>
            <person name="Berriman M."/>
            <person name="Hertz-Fowler C."/>
        </authorList>
    </citation>
    <scope>NUCLEOTIDE SEQUENCE [LARGE SCALE GENOMIC DNA]</scope>
    <source>
        <strain evidence="3">MHOM/CI/86/DAL972</strain>
    </source>
</reference>
<dbReference type="Proteomes" id="UP000002316">
    <property type="component" value="Chromosome 6"/>
</dbReference>
<feature type="transmembrane region" description="Helical" evidence="1">
    <location>
        <begin position="112"/>
        <end position="131"/>
    </location>
</feature>
<feature type="transmembrane region" description="Helical" evidence="1">
    <location>
        <begin position="35"/>
        <end position="57"/>
    </location>
</feature>
<accession>C9ZQT0</accession>
<dbReference type="KEGG" id="tbg:TbgDal_VI2380"/>
<feature type="transmembrane region" description="Helical" evidence="1">
    <location>
        <begin position="69"/>
        <end position="91"/>
    </location>
</feature>
<keyword evidence="1" id="KW-0812">Transmembrane</keyword>
<evidence type="ECO:0000256" key="1">
    <source>
        <dbReference type="SAM" id="Phobius"/>
    </source>
</evidence>
<evidence type="ECO:0000313" key="2">
    <source>
        <dbReference type="EMBL" id="CBH11760.1"/>
    </source>
</evidence>